<evidence type="ECO:0000313" key="3">
    <source>
        <dbReference type="Proteomes" id="UP000297245"/>
    </source>
</evidence>
<accession>A0A4S8M6W9</accession>
<keyword evidence="3" id="KW-1185">Reference proteome</keyword>
<dbReference type="SUPFAM" id="SSF54001">
    <property type="entry name" value="Cysteine proteinases"/>
    <property type="match status" value="1"/>
</dbReference>
<reference evidence="2 3" key="1">
    <citation type="journal article" date="2019" name="Nat. Ecol. Evol.">
        <title>Megaphylogeny resolves global patterns of mushroom evolution.</title>
        <authorList>
            <person name="Varga T."/>
            <person name="Krizsan K."/>
            <person name="Foldi C."/>
            <person name="Dima B."/>
            <person name="Sanchez-Garcia M."/>
            <person name="Sanchez-Ramirez S."/>
            <person name="Szollosi G.J."/>
            <person name="Szarkandi J.G."/>
            <person name="Papp V."/>
            <person name="Albert L."/>
            <person name="Andreopoulos W."/>
            <person name="Angelini C."/>
            <person name="Antonin V."/>
            <person name="Barry K.W."/>
            <person name="Bougher N.L."/>
            <person name="Buchanan P."/>
            <person name="Buyck B."/>
            <person name="Bense V."/>
            <person name="Catcheside P."/>
            <person name="Chovatia M."/>
            <person name="Cooper J."/>
            <person name="Damon W."/>
            <person name="Desjardin D."/>
            <person name="Finy P."/>
            <person name="Geml J."/>
            <person name="Haridas S."/>
            <person name="Hughes K."/>
            <person name="Justo A."/>
            <person name="Karasinski D."/>
            <person name="Kautmanova I."/>
            <person name="Kiss B."/>
            <person name="Kocsube S."/>
            <person name="Kotiranta H."/>
            <person name="LaButti K.M."/>
            <person name="Lechner B.E."/>
            <person name="Liimatainen K."/>
            <person name="Lipzen A."/>
            <person name="Lukacs Z."/>
            <person name="Mihaltcheva S."/>
            <person name="Morgado L.N."/>
            <person name="Niskanen T."/>
            <person name="Noordeloos M.E."/>
            <person name="Ohm R.A."/>
            <person name="Ortiz-Santana B."/>
            <person name="Ovrebo C."/>
            <person name="Racz N."/>
            <person name="Riley R."/>
            <person name="Savchenko A."/>
            <person name="Shiryaev A."/>
            <person name="Soop K."/>
            <person name="Spirin V."/>
            <person name="Szebenyi C."/>
            <person name="Tomsovsky M."/>
            <person name="Tulloss R.E."/>
            <person name="Uehling J."/>
            <person name="Grigoriev I.V."/>
            <person name="Vagvolgyi C."/>
            <person name="Papp T."/>
            <person name="Martin F.M."/>
            <person name="Miettinen O."/>
            <person name="Hibbett D.S."/>
            <person name="Nagy L.G."/>
        </authorList>
    </citation>
    <scope>NUCLEOTIDE SEQUENCE [LARGE SCALE GENOMIC DNA]</scope>
    <source>
        <strain evidence="2 3">CBS 962.96</strain>
    </source>
</reference>
<feature type="compositionally biased region" description="Basic and acidic residues" evidence="1">
    <location>
        <begin position="243"/>
        <end position="253"/>
    </location>
</feature>
<dbReference type="Proteomes" id="UP000297245">
    <property type="component" value="Unassembled WGS sequence"/>
</dbReference>
<protein>
    <submittedName>
        <fullName evidence="2">Uncharacterized protein</fullName>
    </submittedName>
</protein>
<dbReference type="EMBL" id="ML179144">
    <property type="protein sequence ID" value="THU98034.1"/>
    <property type="molecule type" value="Genomic_DNA"/>
</dbReference>
<gene>
    <name evidence="2" type="ORF">K435DRAFT_796040</name>
</gene>
<evidence type="ECO:0000313" key="2">
    <source>
        <dbReference type="EMBL" id="THU98034.1"/>
    </source>
</evidence>
<name>A0A4S8M6W9_DENBC</name>
<dbReference type="AlphaFoldDB" id="A0A4S8M6W9"/>
<feature type="region of interest" description="Disordered" evidence="1">
    <location>
        <begin position="239"/>
        <end position="289"/>
    </location>
</feature>
<organism evidence="2 3">
    <name type="scientific">Dendrothele bispora (strain CBS 962.96)</name>
    <dbReference type="NCBI Taxonomy" id="1314807"/>
    <lineage>
        <taxon>Eukaryota</taxon>
        <taxon>Fungi</taxon>
        <taxon>Dikarya</taxon>
        <taxon>Basidiomycota</taxon>
        <taxon>Agaricomycotina</taxon>
        <taxon>Agaricomycetes</taxon>
        <taxon>Agaricomycetidae</taxon>
        <taxon>Agaricales</taxon>
        <taxon>Agaricales incertae sedis</taxon>
        <taxon>Dendrothele</taxon>
    </lineage>
</organism>
<proteinExistence type="predicted"/>
<sequence>MCSAGPNSDGTCLLEPGNRLQLRPIFSCKGNLSITPDPELPYKTHKLQVQMKPGSEALGFKSLETFQRFTGFQHDFESAKKVWEKEFEDMISKIKSGGSLDLKCAVVTASDLQRLAVPRLLNDEVIQAYIELFKYTLDNPGVFIFGPLEWSSVIEGVDRELENMFQKNLTMKTWIECGYSSRKKKEPAFDPIVPLDWGTWAMIPYLEGQAYQVNNYDCGCYAIGNLTILSLSGAVNRGTQRGTVKDGKGRSQHEGGSSGMEDDVVHKKGSDGNESETPGCSRIKSKYDGKPRTTPLNKMLTVVILIFSSFDGHKVHKLGKGSYIMLSMSPKPPVLRDLIASQHDESRPIMSNLSHILIDIRPATITVYARFMGTVIQYLHTVLRFLGILYQIGSYLRWQGLFT</sequence>
<dbReference type="InterPro" id="IPR038765">
    <property type="entry name" value="Papain-like_cys_pep_sf"/>
</dbReference>
<evidence type="ECO:0000256" key="1">
    <source>
        <dbReference type="SAM" id="MobiDB-lite"/>
    </source>
</evidence>